<gene>
    <name evidence="2" type="ORF">HSX42_18250</name>
</gene>
<name>A0ABY9QC27_GEOTD</name>
<feature type="transmembrane region" description="Helical" evidence="1">
    <location>
        <begin position="74"/>
        <end position="91"/>
    </location>
</feature>
<feature type="transmembrane region" description="Helical" evidence="1">
    <location>
        <begin position="374"/>
        <end position="407"/>
    </location>
</feature>
<dbReference type="Proteomes" id="UP001297580">
    <property type="component" value="Chromosome"/>
</dbReference>
<evidence type="ECO:0000313" key="2">
    <source>
        <dbReference type="EMBL" id="WMV76113.1"/>
    </source>
</evidence>
<proteinExistence type="predicted"/>
<accession>A0ABY9QC27</accession>
<organism evidence="2 3">
    <name type="scientific">Geobacillus thermodenitrificans</name>
    <dbReference type="NCBI Taxonomy" id="33940"/>
    <lineage>
        <taxon>Bacteria</taxon>
        <taxon>Bacillati</taxon>
        <taxon>Bacillota</taxon>
        <taxon>Bacilli</taxon>
        <taxon>Bacillales</taxon>
        <taxon>Anoxybacillaceae</taxon>
        <taxon>Geobacillus</taxon>
    </lineage>
</organism>
<keyword evidence="1" id="KW-0812">Transmembrane</keyword>
<feature type="transmembrane region" description="Helical" evidence="1">
    <location>
        <begin position="156"/>
        <end position="177"/>
    </location>
</feature>
<dbReference type="RefSeq" id="WP_236934047.1">
    <property type="nucleotide sequence ID" value="NZ_CP133461.1"/>
</dbReference>
<feature type="transmembrane region" description="Helical" evidence="1">
    <location>
        <begin position="112"/>
        <end position="131"/>
    </location>
</feature>
<keyword evidence="3" id="KW-1185">Reference proteome</keyword>
<reference evidence="2 3" key="1">
    <citation type="submission" date="2023-08" db="EMBL/GenBank/DDBJ databases">
        <title>Complete genome sequence of Geobacillus thermodenitrificans K1041, a genetically tractable strain representative of the genus Geobacillus.</title>
        <authorList>
            <person name="Kani S."/>
            <person name="Suzuki H."/>
        </authorList>
    </citation>
    <scope>NUCLEOTIDE SEQUENCE [LARGE SCALE GENOMIC DNA]</scope>
    <source>
        <strain evidence="2 3">K1041</strain>
    </source>
</reference>
<sequence length="419" mass="48912">MLDVIKWLTFSWLTIMVIYSIIKLSRKSKLTINFIIIVYYIFFGLPLFWDVFIGVPNYWSQPGFYISANDFKTNIIYCIYVSLIPVFWFVTAVPKKQYIVTDIILNRNVEKLLRITLILFLFSPLILLFFAPKPEIYLNYAVSKKGFLVDESVASFHNYIAVSSVLCVIAFGGVLLITKQKFFITFLSCFPFALLAIWLNGKRFIVAQLMLIIFYVFWQKGILTRIRLVVVGLLFLVILSIYSFNYQSNVRDDYTTFETIYENYRIDYGRDGVTKTTIYFELNNKKILEYRGQSFLFDLTMYIPREIFHNKPYPYAVYFTSALLGYDKVQILGWTMTTSILEESISNLGWIGMVVGPLIISLICRVGDKYYNPFLLALTIVVGSMFLVVQLVAFAPIFYLWLIVLFLVRKNFNRNHLIA</sequence>
<feature type="transmembrane region" description="Helical" evidence="1">
    <location>
        <begin position="182"/>
        <end position="199"/>
    </location>
</feature>
<evidence type="ECO:0008006" key="4">
    <source>
        <dbReference type="Google" id="ProtNLM"/>
    </source>
</evidence>
<feature type="transmembrane region" description="Helical" evidence="1">
    <location>
        <begin position="6"/>
        <end position="22"/>
    </location>
</feature>
<evidence type="ECO:0000256" key="1">
    <source>
        <dbReference type="SAM" id="Phobius"/>
    </source>
</evidence>
<dbReference type="EMBL" id="CP133461">
    <property type="protein sequence ID" value="WMV76113.1"/>
    <property type="molecule type" value="Genomic_DNA"/>
</dbReference>
<evidence type="ECO:0000313" key="3">
    <source>
        <dbReference type="Proteomes" id="UP001297580"/>
    </source>
</evidence>
<protein>
    <recommendedName>
        <fullName evidence="4">Oligosaccharide repeat unit polymerase</fullName>
    </recommendedName>
</protein>
<keyword evidence="1" id="KW-0472">Membrane</keyword>
<keyword evidence="1" id="KW-1133">Transmembrane helix</keyword>
<feature type="transmembrane region" description="Helical" evidence="1">
    <location>
        <begin position="34"/>
        <end position="54"/>
    </location>
</feature>
<feature type="transmembrane region" description="Helical" evidence="1">
    <location>
        <begin position="228"/>
        <end position="246"/>
    </location>
</feature>
<feature type="transmembrane region" description="Helical" evidence="1">
    <location>
        <begin position="348"/>
        <end position="368"/>
    </location>
</feature>